<dbReference type="Proteomes" id="UP000225706">
    <property type="component" value="Unassembled WGS sequence"/>
</dbReference>
<protein>
    <submittedName>
        <fullName evidence="2">Uncharacterized protein</fullName>
    </submittedName>
</protein>
<evidence type="ECO:0000256" key="1">
    <source>
        <dbReference type="SAM" id="SignalP"/>
    </source>
</evidence>
<reference evidence="3" key="1">
    <citation type="journal article" date="2017" name="bioRxiv">
        <title>Comparative analysis of the genomes of Stylophora pistillata and Acropora digitifera provides evidence for extensive differences between species of corals.</title>
        <authorList>
            <person name="Voolstra C.R."/>
            <person name="Li Y."/>
            <person name="Liew Y.J."/>
            <person name="Baumgarten S."/>
            <person name="Zoccola D."/>
            <person name="Flot J.-F."/>
            <person name="Tambutte S."/>
            <person name="Allemand D."/>
            <person name="Aranda M."/>
        </authorList>
    </citation>
    <scope>NUCLEOTIDE SEQUENCE [LARGE SCALE GENOMIC DNA]</scope>
</reference>
<name>A0A2B4SHT9_STYPI</name>
<gene>
    <name evidence="2" type="ORF">AWC38_SpisGene4953</name>
</gene>
<dbReference type="AlphaFoldDB" id="A0A2B4SHT9"/>
<dbReference type="EMBL" id="LSMT01000053">
    <property type="protein sequence ID" value="PFX30224.1"/>
    <property type="molecule type" value="Genomic_DNA"/>
</dbReference>
<comment type="caution">
    <text evidence="2">The sequence shown here is derived from an EMBL/GenBank/DDBJ whole genome shotgun (WGS) entry which is preliminary data.</text>
</comment>
<evidence type="ECO:0000313" key="3">
    <source>
        <dbReference type="Proteomes" id="UP000225706"/>
    </source>
</evidence>
<feature type="chain" id="PRO_5013287441" evidence="1">
    <location>
        <begin position="21"/>
        <end position="86"/>
    </location>
</feature>
<keyword evidence="1" id="KW-0732">Signal</keyword>
<accession>A0A2B4SHT9</accession>
<feature type="signal peptide" evidence="1">
    <location>
        <begin position="1"/>
        <end position="20"/>
    </location>
</feature>
<evidence type="ECO:0000313" key="2">
    <source>
        <dbReference type="EMBL" id="PFX30224.1"/>
    </source>
</evidence>
<keyword evidence="3" id="KW-1185">Reference proteome</keyword>
<organism evidence="2 3">
    <name type="scientific">Stylophora pistillata</name>
    <name type="common">Smooth cauliflower coral</name>
    <dbReference type="NCBI Taxonomy" id="50429"/>
    <lineage>
        <taxon>Eukaryota</taxon>
        <taxon>Metazoa</taxon>
        <taxon>Cnidaria</taxon>
        <taxon>Anthozoa</taxon>
        <taxon>Hexacorallia</taxon>
        <taxon>Scleractinia</taxon>
        <taxon>Astrocoeniina</taxon>
        <taxon>Pocilloporidae</taxon>
        <taxon>Stylophora</taxon>
    </lineage>
</organism>
<proteinExistence type="predicted"/>
<sequence>MKNRSILPVVAIVFLALAIAVEEVQLVSNFGRRFGRSLKKKSTFRNKFERQEKLNSSPLVQNEYEVGNPFDEYRLVAGEKQDFQGQ</sequence>